<dbReference type="InterPro" id="IPR012318">
    <property type="entry name" value="HTH_CRP"/>
</dbReference>
<protein>
    <submittedName>
        <fullName evidence="6">CRP/FNR family transcriptional regulator, anaerobic regulatory protein</fullName>
    </submittedName>
</protein>
<dbReference type="AlphaFoldDB" id="A0A1I4PER4"/>
<dbReference type="SUPFAM" id="SSF46785">
    <property type="entry name" value="Winged helix' DNA-binding domain"/>
    <property type="match status" value="1"/>
</dbReference>
<accession>A0A1I4PER4</accession>
<dbReference type="PROSITE" id="PS00042">
    <property type="entry name" value="HTH_CRP_1"/>
    <property type="match status" value="1"/>
</dbReference>
<evidence type="ECO:0000256" key="4">
    <source>
        <dbReference type="SAM" id="MobiDB-lite"/>
    </source>
</evidence>
<dbReference type="Pfam" id="PF13545">
    <property type="entry name" value="HTH_Crp_2"/>
    <property type="match status" value="1"/>
</dbReference>
<feature type="region of interest" description="Disordered" evidence="4">
    <location>
        <begin position="1"/>
        <end position="23"/>
    </location>
</feature>
<dbReference type="PROSITE" id="PS51063">
    <property type="entry name" value="HTH_CRP_2"/>
    <property type="match status" value="1"/>
</dbReference>
<dbReference type="RefSeq" id="WP_245774306.1">
    <property type="nucleotide sequence ID" value="NZ_FOTW01000016.1"/>
</dbReference>
<evidence type="ECO:0000313" key="7">
    <source>
        <dbReference type="Proteomes" id="UP000199470"/>
    </source>
</evidence>
<dbReference type="SMART" id="SM00419">
    <property type="entry name" value="HTH_CRP"/>
    <property type="match status" value="1"/>
</dbReference>
<dbReference type="PRINTS" id="PR00034">
    <property type="entry name" value="HTHCRP"/>
</dbReference>
<dbReference type="GO" id="GO:0003700">
    <property type="term" value="F:DNA-binding transcription factor activity"/>
    <property type="evidence" value="ECO:0007669"/>
    <property type="project" value="InterPro"/>
</dbReference>
<dbReference type="CDD" id="cd00038">
    <property type="entry name" value="CAP_ED"/>
    <property type="match status" value="1"/>
</dbReference>
<dbReference type="InterPro" id="IPR000595">
    <property type="entry name" value="cNMP-bd_dom"/>
</dbReference>
<dbReference type="STRING" id="758825.SAMN02982985_03373"/>
<evidence type="ECO:0000313" key="6">
    <source>
        <dbReference type="EMBL" id="SFM26244.1"/>
    </source>
</evidence>
<keyword evidence="3" id="KW-0804">Transcription</keyword>
<dbReference type="GO" id="GO:0003677">
    <property type="term" value="F:DNA binding"/>
    <property type="evidence" value="ECO:0007669"/>
    <property type="project" value="UniProtKB-KW"/>
</dbReference>
<evidence type="ECO:0000259" key="5">
    <source>
        <dbReference type="PROSITE" id="PS51063"/>
    </source>
</evidence>
<dbReference type="InterPro" id="IPR036388">
    <property type="entry name" value="WH-like_DNA-bd_sf"/>
</dbReference>
<dbReference type="FunFam" id="1.10.10.10:FF:000028">
    <property type="entry name" value="Fumarate/nitrate reduction transcriptional regulator Fnr"/>
    <property type="match status" value="1"/>
</dbReference>
<dbReference type="Gene3D" id="1.10.10.10">
    <property type="entry name" value="Winged helix-like DNA-binding domain superfamily/Winged helix DNA-binding domain"/>
    <property type="match status" value="1"/>
</dbReference>
<sequence>MQESQINMNRLLTPPPAETHHAASAGPKIDCSTCLVGRICLPASLTSTATDCQMVQRRIKIVRGDHLYQLGEPVGDRFYAVRYGSFKTYHLDPGGLQRIVGFHISGDHMALDTMGLTNHRCGAIALEDSEVCEISYDCLHARREALIPLQRHFYTMLSKEIAREQDAALLLRNTRAEQRLTAFLLGISLRYAARGYSSTSFRLHMSRQDIADFLGLTPESVSRLLFGLKSQGLLEVSGRAVTVLDAAGLQRLAGGYVSPPPADEAETRQPQLATAHAA</sequence>
<feature type="domain" description="HTH crp-type" evidence="5">
    <location>
        <begin position="174"/>
        <end position="247"/>
    </location>
</feature>
<keyword evidence="7" id="KW-1185">Reference proteome</keyword>
<evidence type="ECO:0000256" key="1">
    <source>
        <dbReference type="ARBA" id="ARBA00023015"/>
    </source>
</evidence>
<name>A0A1I4PER4_9BURK</name>
<dbReference type="InterPro" id="IPR014710">
    <property type="entry name" value="RmlC-like_jellyroll"/>
</dbReference>
<reference evidence="6 7" key="1">
    <citation type="submission" date="2016-10" db="EMBL/GenBank/DDBJ databases">
        <authorList>
            <person name="de Groot N.N."/>
        </authorList>
    </citation>
    <scope>NUCLEOTIDE SEQUENCE [LARGE SCALE GENOMIC DNA]</scope>
    <source>
        <strain evidence="6 7">ATCC 43154</strain>
    </source>
</reference>
<organism evidence="6 7">
    <name type="scientific">Rugamonas rubra</name>
    <dbReference type="NCBI Taxonomy" id="758825"/>
    <lineage>
        <taxon>Bacteria</taxon>
        <taxon>Pseudomonadati</taxon>
        <taxon>Pseudomonadota</taxon>
        <taxon>Betaproteobacteria</taxon>
        <taxon>Burkholderiales</taxon>
        <taxon>Oxalobacteraceae</taxon>
        <taxon>Telluria group</taxon>
        <taxon>Rugamonas</taxon>
    </lineage>
</organism>
<proteinExistence type="predicted"/>
<dbReference type="InterPro" id="IPR036390">
    <property type="entry name" value="WH_DNA-bd_sf"/>
</dbReference>
<dbReference type="EMBL" id="FOTW01000016">
    <property type="protein sequence ID" value="SFM26244.1"/>
    <property type="molecule type" value="Genomic_DNA"/>
</dbReference>
<keyword evidence="1" id="KW-0805">Transcription regulation</keyword>
<evidence type="ECO:0000256" key="3">
    <source>
        <dbReference type="ARBA" id="ARBA00023163"/>
    </source>
</evidence>
<dbReference type="Gene3D" id="2.60.120.10">
    <property type="entry name" value="Jelly Rolls"/>
    <property type="match status" value="1"/>
</dbReference>
<dbReference type="Proteomes" id="UP000199470">
    <property type="component" value="Unassembled WGS sequence"/>
</dbReference>
<keyword evidence="2" id="KW-0238">DNA-binding</keyword>
<gene>
    <name evidence="6" type="ORF">SAMN02982985_03373</name>
</gene>
<evidence type="ECO:0000256" key="2">
    <source>
        <dbReference type="ARBA" id="ARBA00023125"/>
    </source>
</evidence>
<dbReference type="Pfam" id="PF00027">
    <property type="entry name" value="cNMP_binding"/>
    <property type="match status" value="1"/>
</dbReference>
<dbReference type="InterPro" id="IPR018335">
    <property type="entry name" value="Tscrpt_reg_HTH_Crp-type_CS"/>
</dbReference>
<dbReference type="CDD" id="cd00092">
    <property type="entry name" value="HTH_CRP"/>
    <property type="match status" value="1"/>
</dbReference>
<dbReference type="InterPro" id="IPR018490">
    <property type="entry name" value="cNMP-bd_dom_sf"/>
</dbReference>
<feature type="region of interest" description="Disordered" evidence="4">
    <location>
        <begin position="257"/>
        <end position="278"/>
    </location>
</feature>
<feature type="compositionally biased region" description="Polar residues" evidence="4">
    <location>
        <begin position="1"/>
        <end position="10"/>
    </location>
</feature>
<dbReference type="SUPFAM" id="SSF51206">
    <property type="entry name" value="cAMP-binding domain-like"/>
    <property type="match status" value="1"/>
</dbReference>